<name>A0ACB8QL27_9AGAM</name>
<accession>A0ACB8QL27</accession>
<reference evidence="1" key="1">
    <citation type="submission" date="2021-02" db="EMBL/GenBank/DDBJ databases">
        <authorList>
            <consortium name="DOE Joint Genome Institute"/>
            <person name="Ahrendt S."/>
            <person name="Looney B.P."/>
            <person name="Miyauchi S."/>
            <person name="Morin E."/>
            <person name="Drula E."/>
            <person name="Courty P.E."/>
            <person name="Chicoki N."/>
            <person name="Fauchery L."/>
            <person name="Kohler A."/>
            <person name="Kuo A."/>
            <person name="Labutti K."/>
            <person name="Pangilinan J."/>
            <person name="Lipzen A."/>
            <person name="Riley R."/>
            <person name="Andreopoulos W."/>
            <person name="He G."/>
            <person name="Johnson J."/>
            <person name="Barry K.W."/>
            <person name="Grigoriev I.V."/>
            <person name="Nagy L."/>
            <person name="Hibbett D."/>
            <person name="Henrissat B."/>
            <person name="Matheny P.B."/>
            <person name="Labbe J."/>
            <person name="Martin F."/>
        </authorList>
    </citation>
    <scope>NUCLEOTIDE SEQUENCE</scope>
    <source>
        <strain evidence="1">EC-137</strain>
    </source>
</reference>
<protein>
    <submittedName>
        <fullName evidence="1">General substrate transporter</fullName>
    </submittedName>
</protein>
<sequence length="531" mass="56305">MGGGPAVMDNSGIGANAPKNKLAGVAVAAFAAFGGILYGYDTGIISGIQTMEAWLKQFGHPVTPSDTYPNGYGISSGQQSLVVSILSVGTFFGSLAGAPVADIIGRKLGIIFSCLVFCAGVAMQTASVSLPLFIAGRVIAGLGVGLISTLVPMYQSECAPKWVRGAVVSGYQWAITIGLLLANIVNNATQSRQDASAYRIPISLQFIWAFVLASGMTILPESPRWLVKKRRDAAAAKALARLTSLDPGSHELEAELSELRSALQAEEALGNASYLDCFRESENKMRLRTLTAVGLQALQQLSGVNFVFYYGTTFFKQAGISNAFLISIATGVVNVGMTIPGIWGVERFGRRTLLLLGAAGMCISELLVAIIGVSVSSGNKSGQQALIAFVCIYIAFFAATWGPVAWVVTGEIFPLALRAKGVSLAASSNWLWNFGIGYATPYLVNSGKGNANLGSKVYFIWGGMCAIAFAFAFVFVPETKGLSLEQVDLLYRNTTPLRAAEFRKRILAGEVPEPGQGRKMEVVEDLVEDKA</sequence>
<organism evidence="1 2">
    <name type="scientific">Vararia minispora EC-137</name>
    <dbReference type="NCBI Taxonomy" id="1314806"/>
    <lineage>
        <taxon>Eukaryota</taxon>
        <taxon>Fungi</taxon>
        <taxon>Dikarya</taxon>
        <taxon>Basidiomycota</taxon>
        <taxon>Agaricomycotina</taxon>
        <taxon>Agaricomycetes</taxon>
        <taxon>Russulales</taxon>
        <taxon>Lachnocladiaceae</taxon>
        <taxon>Vararia</taxon>
    </lineage>
</organism>
<evidence type="ECO:0000313" key="2">
    <source>
        <dbReference type="Proteomes" id="UP000814128"/>
    </source>
</evidence>
<keyword evidence="2" id="KW-1185">Reference proteome</keyword>
<gene>
    <name evidence="1" type="ORF">K488DRAFT_50165</name>
</gene>
<proteinExistence type="predicted"/>
<evidence type="ECO:0000313" key="1">
    <source>
        <dbReference type="EMBL" id="KAI0032320.1"/>
    </source>
</evidence>
<dbReference type="Proteomes" id="UP000814128">
    <property type="component" value="Unassembled WGS sequence"/>
</dbReference>
<dbReference type="EMBL" id="MU273550">
    <property type="protein sequence ID" value="KAI0032320.1"/>
    <property type="molecule type" value="Genomic_DNA"/>
</dbReference>
<comment type="caution">
    <text evidence="1">The sequence shown here is derived from an EMBL/GenBank/DDBJ whole genome shotgun (WGS) entry which is preliminary data.</text>
</comment>
<reference evidence="1" key="2">
    <citation type="journal article" date="2022" name="New Phytol.">
        <title>Evolutionary transition to the ectomycorrhizal habit in the genomes of a hyperdiverse lineage of mushroom-forming fungi.</title>
        <authorList>
            <person name="Looney B."/>
            <person name="Miyauchi S."/>
            <person name="Morin E."/>
            <person name="Drula E."/>
            <person name="Courty P.E."/>
            <person name="Kohler A."/>
            <person name="Kuo A."/>
            <person name="LaButti K."/>
            <person name="Pangilinan J."/>
            <person name="Lipzen A."/>
            <person name="Riley R."/>
            <person name="Andreopoulos W."/>
            <person name="He G."/>
            <person name="Johnson J."/>
            <person name="Nolan M."/>
            <person name="Tritt A."/>
            <person name="Barry K.W."/>
            <person name="Grigoriev I.V."/>
            <person name="Nagy L.G."/>
            <person name="Hibbett D."/>
            <person name="Henrissat B."/>
            <person name="Matheny P.B."/>
            <person name="Labbe J."/>
            <person name="Martin F.M."/>
        </authorList>
    </citation>
    <scope>NUCLEOTIDE SEQUENCE</scope>
    <source>
        <strain evidence="1">EC-137</strain>
    </source>
</reference>